<proteinExistence type="predicted"/>
<protein>
    <submittedName>
        <fullName evidence="1">Uncharacterized protein</fullName>
    </submittedName>
</protein>
<sequence>MKLKFQSLETKVSDAGKHWFQRMETYYTRVYVSKVNSSEFSVVDVRVTAIVVITVPSPVAVTTLSLDYECVICVFVMGDSNNWINNT</sequence>
<dbReference type="AlphaFoldDB" id="A0A6N2XG17"/>
<accession>A0A6N2XG17</accession>
<evidence type="ECO:0000313" key="1">
    <source>
        <dbReference type="EMBL" id="VYT52686.1"/>
    </source>
</evidence>
<gene>
    <name evidence="1" type="ORF">BFLFYP10_04351</name>
</gene>
<name>A0A6N2XG17_9BACE</name>
<organism evidence="1">
    <name type="scientific">Bacteroides faecis</name>
    <dbReference type="NCBI Taxonomy" id="674529"/>
    <lineage>
        <taxon>Bacteria</taxon>
        <taxon>Pseudomonadati</taxon>
        <taxon>Bacteroidota</taxon>
        <taxon>Bacteroidia</taxon>
        <taxon>Bacteroidales</taxon>
        <taxon>Bacteroidaceae</taxon>
        <taxon>Bacteroides</taxon>
    </lineage>
</organism>
<dbReference type="EMBL" id="CACRSZ010000091">
    <property type="protein sequence ID" value="VYT52686.1"/>
    <property type="molecule type" value="Genomic_DNA"/>
</dbReference>
<reference evidence="1" key="1">
    <citation type="submission" date="2019-11" db="EMBL/GenBank/DDBJ databases">
        <authorList>
            <person name="Feng L."/>
        </authorList>
    </citation>
    <scope>NUCLEOTIDE SEQUENCE</scope>
    <source>
        <strain evidence="1">BfaecisLFYP10</strain>
    </source>
</reference>